<organism evidence="2 3">
    <name type="scientific">Sphingobacterium puteale</name>
    <dbReference type="NCBI Taxonomy" id="2420510"/>
    <lineage>
        <taxon>Bacteria</taxon>
        <taxon>Pseudomonadati</taxon>
        <taxon>Bacteroidota</taxon>
        <taxon>Sphingobacteriia</taxon>
        <taxon>Sphingobacteriales</taxon>
        <taxon>Sphingobacteriaceae</taxon>
        <taxon>Sphingobacterium</taxon>
    </lineage>
</organism>
<keyword evidence="1" id="KW-0812">Transmembrane</keyword>
<keyword evidence="1" id="KW-1133">Transmembrane helix</keyword>
<name>A0A420VTL7_9SPHI</name>
<keyword evidence="1" id="KW-0472">Membrane</keyword>
<protein>
    <submittedName>
        <fullName evidence="2">Uncharacterized protein</fullName>
    </submittedName>
</protein>
<evidence type="ECO:0000313" key="3">
    <source>
        <dbReference type="Proteomes" id="UP000282423"/>
    </source>
</evidence>
<dbReference type="AlphaFoldDB" id="A0A420VTL7"/>
<comment type="caution">
    <text evidence="2">The sequence shown here is derived from an EMBL/GenBank/DDBJ whole genome shotgun (WGS) entry which is preliminary data.</text>
</comment>
<evidence type="ECO:0000313" key="2">
    <source>
        <dbReference type="EMBL" id="RKO69662.1"/>
    </source>
</evidence>
<accession>A0A420VTL7</accession>
<evidence type="ECO:0000256" key="1">
    <source>
        <dbReference type="SAM" id="Phobius"/>
    </source>
</evidence>
<reference evidence="2 3" key="1">
    <citation type="submission" date="2018-10" db="EMBL/GenBank/DDBJ databases">
        <title>Sphingobacterium sp. M05W1-28.</title>
        <authorList>
            <person name="Cai H."/>
        </authorList>
    </citation>
    <scope>NUCLEOTIDE SEQUENCE [LARGE SCALE GENOMIC DNA]</scope>
    <source>
        <strain evidence="2 3">M05W1-28</strain>
    </source>
</reference>
<gene>
    <name evidence="2" type="ORF">D7322_20550</name>
</gene>
<proteinExistence type="predicted"/>
<dbReference type="EMBL" id="RBWS01000017">
    <property type="protein sequence ID" value="RKO69662.1"/>
    <property type="molecule type" value="Genomic_DNA"/>
</dbReference>
<dbReference type="Proteomes" id="UP000282423">
    <property type="component" value="Unassembled WGS sequence"/>
</dbReference>
<feature type="transmembrane region" description="Helical" evidence="1">
    <location>
        <begin position="23"/>
        <end position="42"/>
    </location>
</feature>
<sequence>MPEIGSFDLVADDVFLPFFKYLIVKRLALGLVLFVQIIISYITKDRELVSQPLNCIQYET</sequence>
<keyword evidence="3" id="KW-1185">Reference proteome</keyword>